<organism evidence="1 2">
    <name type="scientific">Apophysomyces ossiformis</name>
    <dbReference type="NCBI Taxonomy" id="679940"/>
    <lineage>
        <taxon>Eukaryota</taxon>
        <taxon>Fungi</taxon>
        <taxon>Fungi incertae sedis</taxon>
        <taxon>Mucoromycota</taxon>
        <taxon>Mucoromycotina</taxon>
        <taxon>Mucoromycetes</taxon>
        <taxon>Mucorales</taxon>
        <taxon>Mucorineae</taxon>
        <taxon>Mucoraceae</taxon>
        <taxon>Apophysomyces</taxon>
    </lineage>
</organism>
<dbReference type="AlphaFoldDB" id="A0A8H7ER78"/>
<dbReference type="Proteomes" id="UP000605846">
    <property type="component" value="Unassembled WGS sequence"/>
</dbReference>
<gene>
    <name evidence="1" type="ORF">EC973_008125</name>
</gene>
<sequence>MCVLSTDVDKQTYDHMLNILQFPQTQPNNNMSFSMEQICSSVDQLLGSASELAPTRPGKMNYSLEEIEKLLTEDDPCSESLDFEGITNMNDLGCSPIQLENHNFDFSYPLQIDDNLNLNLLANV</sequence>
<evidence type="ECO:0000313" key="1">
    <source>
        <dbReference type="EMBL" id="KAF7727012.1"/>
    </source>
</evidence>
<reference evidence="1" key="1">
    <citation type="submission" date="2020-01" db="EMBL/GenBank/DDBJ databases">
        <title>Genome Sequencing of Three Apophysomyces-Like Fungal Strains Confirms a Novel Fungal Genus in the Mucoromycota with divergent Burkholderia-like Endosymbiotic Bacteria.</title>
        <authorList>
            <person name="Stajich J.E."/>
            <person name="Macias A.M."/>
            <person name="Carter-House D."/>
            <person name="Lovett B."/>
            <person name="Kasson L.R."/>
            <person name="Berry K."/>
            <person name="Grigoriev I."/>
            <person name="Chang Y."/>
            <person name="Spatafora J."/>
            <person name="Kasson M.T."/>
        </authorList>
    </citation>
    <scope>NUCLEOTIDE SEQUENCE</scope>
    <source>
        <strain evidence="1">NRRL A-21654</strain>
    </source>
</reference>
<protein>
    <submittedName>
        <fullName evidence="1">Uncharacterized protein</fullName>
    </submittedName>
</protein>
<comment type="caution">
    <text evidence="1">The sequence shown here is derived from an EMBL/GenBank/DDBJ whole genome shotgun (WGS) entry which is preliminary data.</text>
</comment>
<accession>A0A8H7ER78</accession>
<keyword evidence="2" id="KW-1185">Reference proteome</keyword>
<proteinExistence type="predicted"/>
<name>A0A8H7ER78_9FUNG</name>
<dbReference type="EMBL" id="JABAYA010000067">
    <property type="protein sequence ID" value="KAF7727012.1"/>
    <property type="molecule type" value="Genomic_DNA"/>
</dbReference>
<dbReference type="OrthoDB" id="10641363at2759"/>
<evidence type="ECO:0000313" key="2">
    <source>
        <dbReference type="Proteomes" id="UP000605846"/>
    </source>
</evidence>